<evidence type="ECO:0000313" key="2">
    <source>
        <dbReference type="EMBL" id="GAA0588590.1"/>
    </source>
</evidence>
<protein>
    <recommendedName>
        <fullName evidence="4">Lipoprotein</fullName>
    </recommendedName>
</protein>
<proteinExistence type="predicted"/>
<comment type="caution">
    <text evidence="2">The sequence shown here is derived from an EMBL/GenBank/DDBJ whole genome shotgun (WGS) entry which is preliminary data.</text>
</comment>
<evidence type="ECO:0008006" key="4">
    <source>
        <dbReference type="Google" id="ProtNLM"/>
    </source>
</evidence>
<accession>A0ABP3QGW7</accession>
<organism evidence="2 3">
    <name type="scientific">Virgibacillus siamensis</name>
    <dbReference type="NCBI Taxonomy" id="480071"/>
    <lineage>
        <taxon>Bacteria</taxon>
        <taxon>Bacillati</taxon>
        <taxon>Bacillota</taxon>
        <taxon>Bacilli</taxon>
        <taxon>Bacillales</taxon>
        <taxon>Bacillaceae</taxon>
        <taxon>Virgibacillus</taxon>
    </lineage>
</organism>
<dbReference type="PROSITE" id="PS51257">
    <property type="entry name" value="PROKAR_LIPOPROTEIN"/>
    <property type="match status" value="1"/>
</dbReference>
<gene>
    <name evidence="2" type="ORF">GCM10009001_00580</name>
</gene>
<feature type="region of interest" description="Disordered" evidence="1">
    <location>
        <begin position="36"/>
        <end position="67"/>
    </location>
</feature>
<sequence length="336" mass="37510">MSKRCGMRRYSFEKNRIFTVSIITLTLMFSGCSNENAGKANKSKETSGSTETQEQSEKDKKPIETKGPLNVQFGGSVTYSDHHLTVEGKTNLPAGASVFVNPMALTSVTLMGTSGPTEVRQDGSFVYETEIPEEYEYGLNVKIRFRPEDQTSESIKRKYGEFGKKLKGSFVRLYAINEKVSRQASTTLYMPLKENGSATTEIVKPDWEKPDDYGNTNIRMEADVRYNKKFVFIKGKSNLIEGSQLDISVLTPEGSLSGSGDKVRVNPDGSFRVQIENPSDIKKLSNYTVRLKFAPSPYSWDNIVDKYGESGQKMTGKLVEKNSVGEKKAFLKVKLN</sequence>
<evidence type="ECO:0000313" key="3">
    <source>
        <dbReference type="Proteomes" id="UP001500866"/>
    </source>
</evidence>
<evidence type="ECO:0000256" key="1">
    <source>
        <dbReference type="SAM" id="MobiDB-lite"/>
    </source>
</evidence>
<reference evidence="3" key="1">
    <citation type="journal article" date="2019" name="Int. J. Syst. Evol. Microbiol.">
        <title>The Global Catalogue of Microorganisms (GCM) 10K type strain sequencing project: providing services to taxonomists for standard genome sequencing and annotation.</title>
        <authorList>
            <consortium name="The Broad Institute Genomics Platform"/>
            <consortium name="The Broad Institute Genome Sequencing Center for Infectious Disease"/>
            <person name="Wu L."/>
            <person name="Ma J."/>
        </authorList>
    </citation>
    <scope>NUCLEOTIDE SEQUENCE [LARGE SCALE GENOMIC DNA]</scope>
    <source>
        <strain evidence="3">JCM 15395</strain>
    </source>
</reference>
<dbReference type="EMBL" id="BAAADS010000001">
    <property type="protein sequence ID" value="GAA0588590.1"/>
    <property type="molecule type" value="Genomic_DNA"/>
</dbReference>
<dbReference type="Proteomes" id="UP001500866">
    <property type="component" value="Unassembled WGS sequence"/>
</dbReference>
<name>A0ABP3QGW7_9BACI</name>
<dbReference type="RefSeq" id="WP_343809200.1">
    <property type="nucleotide sequence ID" value="NZ_BAAADS010000001.1"/>
</dbReference>
<feature type="compositionally biased region" description="Basic and acidic residues" evidence="1">
    <location>
        <begin position="55"/>
        <end position="64"/>
    </location>
</feature>
<keyword evidence="3" id="KW-1185">Reference proteome</keyword>